<keyword evidence="2" id="KW-0472">Membrane</keyword>
<proteinExistence type="predicted"/>
<reference evidence="4 5" key="1">
    <citation type="submission" date="2019-03" db="EMBL/GenBank/DDBJ databases">
        <authorList>
            <person name="Kim M.K.M."/>
        </authorList>
    </citation>
    <scope>NUCLEOTIDE SEQUENCE [LARGE SCALE GENOMIC DNA]</scope>
    <source>
        <strain evidence="4 5">18JY15-6</strain>
    </source>
</reference>
<dbReference type="Pfam" id="PF01476">
    <property type="entry name" value="LysM"/>
    <property type="match status" value="1"/>
</dbReference>
<accession>A0A4R1BX32</accession>
<keyword evidence="2" id="KW-1133">Transmembrane helix</keyword>
<feature type="region of interest" description="Disordered" evidence="1">
    <location>
        <begin position="99"/>
        <end position="124"/>
    </location>
</feature>
<feature type="domain" description="LysM" evidence="3">
    <location>
        <begin position="119"/>
        <end position="176"/>
    </location>
</feature>
<keyword evidence="5" id="KW-1185">Reference proteome</keyword>
<dbReference type="RefSeq" id="WP_131584759.1">
    <property type="nucleotide sequence ID" value="NZ_SJZJ01000023.1"/>
</dbReference>
<dbReference type="PROSITE" id="PS51782">
    <property type="entry name" value="LYSM"/>
    <property type="match status" value="1"/>
</dbReference>
<dbReference type="CDD" id="cd00118">
    <property type="entry name" value="LysM"/>
    <property type="match status" value="1"/>
</dbReference>
<dbReference type="Proteomes" id="UP000295453">
    <property type="component" value="Unassembled WGS sequence"/>
</dbReference>
<feature type="region of interest" description="Disordered" evidence="1">
    <location>
        <begin position="162"/>
        <end position="181"/>
    </location>
</feature>
<keyword evidence="2" id="KW-0812">Transmembrane</keyword>
<dbReference type="Gene3D" id="3.10.350.10">
    <property type="entry name" value="LysM domain"/>
    <property type="match status" value="1"/>
</dbReference>
<evidence type="ECO:0000259" key="3">
    <source>
        <dbReference type="PROSITE" id="PS51782"/>
    </source>
</evidence>
<dbReference type="EMBL" id="SJZJ01000023">
    <property type="protein sequence ID" value="TCJ22421.1"/>
    <property type="molecule type" value="Genomic_DNA"/>
</dbReference>
<evidence type="ECO:0000313" key="4">
    <source>
        <dbReference type="EMBL" id="TCJ22421.1"/>
    </source>
</evidence>
<dbReference type="AlphaFoldDB" id="A0A4R1BX32"/>
<feature type="transmembrane region" description="Helical" evidence="2">
    <location>
        <begin position="32"/>
        <end position="57"/>
    </location>
</feature>
<evidence type="ECO:0000313" key="5">
    <source>
        <dbReference type="Proteomes" id="UP000295453"/>
    </source>
</evidence>
<dbReference type="InterPro" id="IPR018392">
    <property type="entry name" value="LysM"/>
</dbReference>
<gene>
    <name evidence="4" type="ORF">EPD65_12825</name>
</gene>
<protein>
    <submittedName>
        <fullName evidence="4">LysM peptidoglycan-binding domain-containing protein</fullName>
    </submittedName>
</protein>
<comment type="caution">
    <text evidence="4">The sequence shown here is derived from an EMBL/GenBank/DDBJ whole genome shotgun (WGS) entry which is preliminary data.</text>
</comment>
<sequence length="181" mass="18771">MTAALLALMHHDIARTRDTLLLRSEPGDFADVLGAAATVAVGVCAVWLWCITTAATLEALHGVHDVELSGLRGGVRRLVLAGCGVALAAAITPAQADDLSTVAGQPPQPLAASAPAPAPGHTVHAGESLWSISADRLGPHATDADITREWHTLWQANAATIGDDPDVIEPGQHLQMPESLR</sequence>
<name>A0A4R1BX32_9ACTN</name>
<dbReference type="OrthoDB" id="3210682at2"/>
<organism evidence="4 5">
    <name type="scientific">Nocardioides jejuensis</name>
    <dbReference type="NCBI Taxonomy" id="2502782"/>
    <lineage>
        <taxon>Bacteria</taxon>
        <taxon>Bacillati</taxon>
        <taxon>Actinomycetota</taxon>
        <taxon>Actinomycetes</taxon>
        <taxon>Propionibacteriales</taxon>
        <taxon>Nocardioidaceae</taxon>
        <taxon>Nocardioides</taxon>
    </lineage>
</organism>
<evidence type="ECO:0000256" key="1">
    <source>
        <dbReference type="SAM" id="MobiDB-lite"/>
    </source>
</evidence>
<evidence type="ECO:0000256" key="2">
    <source>
        <dbReference type="SAM" id="Phobius"/>
    </source>
</evidence>
<dbReference type="InterPro" id="IPR036779">
    <property type="entry name" value="LysM_dom_sf"/>
</dbReference>